<evidence type="ECO:0000313" key="12">
    <source>
        <dbReference type="Proteomes" id="UP000245216"/>
    </source>
</evidence>
<dbReference type="GO" id="GO:0003887">
    <property type="term" value="F:DNA-directed DNA polymerase activity"/>
    <property type="evidence" value="ECO:0007669"/>
    <property type="project" value="UniProtKB-UniRule"/>
</dbReference>
<dbReference type="InterPro" id="IPR004013">
    <property type="entry name" value="PHP_dom"/>
</dbReference>
<comment type="function">
    <text evidence="9">DNA polymerase involved in damage-induced mutagenesis and translesion synthesis (TLS). It is not the major replicative DNA polymerase.</text>
</comment>
<accession>A0A2U2BQC3</accession>
<dbReference type="InterPro" id="IPR004805">
    <property type="entry name" value="DnaE2/DnaE/PolC"/>
</dbReference>
<keyword evidence="1 9" id="KW-0963">Cytoplasm</keyword>
<dbReference type="Gene3D" id="1.10.150.870">
    <property type="match status" value="1"/>
</dbReference>
<dbReference type="InterPro" id="IPR040982">
    <property type="entry name" value="DNA_pol3_finger"/>
</dbReference>
<dbReference type="PANTHER" id="PTHR32294">
    <property type="entry name" value="DNA POLYMERASE III SUBUNIT ALPHA"/>
    <property type="match status" value="1"/>
</dbReference>
<evidence type="ECO:0000256" key="6">
    <source>
        <dbReference type="ARBA" id="ARBA00022932"/>
    </source>
</evidence>
<dbReference type="GO" id="GO:0006260">
    <property type="term" value="P:DNA replication"/>
    <property type="evidence" value="ECO:0007669"/>
    <property type="project" value="UniProtKB-KW"/>
</dbReference>
<dbReference type="CDD" id="cd04485">
    <property type="entry name" value="DnaE_OBF"/>
    <property type="match status" value="1"/>
</dbReference>
<evidence type="ECO:0000256" key="8">
    <source>
        <dbReference type="ARBA" id="ARBA00049244"/>
    </source>
</evidence>
<keyword evidence="3 9" id="KW-0548">Nucleotidyltransferase</keyword>
<dbReference type="GO" id="GO:0006281">
    <property type="term" value="P:DNA repair"/>
    <property type="evidence" value="ECO:0007669"/>
    <property type="project" value="UniProtKB-UniRule"/>
</dbReference>
<dbReference type="GO" id="GO:0005737">
    <property type="term" value="C:cytoplasm"/>
    <property type="evidence" value="ECO:0007669"/>
    <property type="project" value="UniProtKB-SubCell"/>
</dbReference>
<dbReference type="RefSeq" id="WP_109088592.1">
    <property type="nucleotide sequence ID" value="NZ_QEXO01000001.1"/>
</dbReference>
<comment type="caution">
    <text evidence="11">The sequence shown here is derived from an EMBL/GenBank/DDBJ whole genome shotgun (WGS) entry which is preliminary data.</text>
</comment>
<dbReference type="SMART" id="SM00481">
    <property type="entry name" value="POLIIIAc"/>
    <property type="match status" value="1"/>
</dbReference>
<keyword evidence="4 9" id="KW-0235">DNA replication</keyword>
<dbReference type="InterPro" id="IPR029460">
    <property type="entry name" value="DNAPol_HHH"/>
</dbReference>
<dbReference type="Proteomes" id="UP000245216">
    <property type="component" value="Unassembled WGS sequence"/>
</dbReference>
<organism evidence="11 12">
    <name type="scientific">Alcaligenes faecalis</name>
    <dbReference type="NCBI Taxonomy" id="511"/>
    <lineage>
        <taxon>Bacteria</taxon>
        <taxon>Pseudomonadati</taxon>
        <taxon>Pseudomonadota</taxon>
        <taxon>Betaproteobacteria</taxon>
        <taxon>Burkholderiales</taxon>
        <taxon>Alcaligenaceae</taxon>
        <taxon>Alcaligenes</taxon>
    </lineage>
</organism>
<dbReference type="SUPFAM" id="SSF89550">
    <property type="entry name" value="PHP domain-like"/>
    <property type="match status" value="1"/>
</dbReference>
<comment type="subcellular location">
    <subcellularLocation>
        <location evidence="9">Cytoplasm</location>
    </subcellularLocation>
</comment>
<keyword evidence="7 9" id="KW-0234">DNA repair</keyword>
<keyword evidence="6 9" id="KW-0239">DNA-directed DNA polymerase</keyword>
<dbReference type="Pfam" id="PF14579">
    <property type="entry name" value="HHH_6"/>
    <property type="match status" value="1"/>
</dbReference>
<comment type="catalytic activity">
    <reaction evidence="8 9">
        <text>DNA(n) + a 2'-deoxyribonucleoside 5'-triphosphate = DNA(n+1) + diphosphate</text>
        <dbReference type="Rhea" id="RHEA:22508"/>
        <dbReference type="Rhea" id="RHEA-COMP:17339"/>
        <dbReference type="Rhea" id="RHEA-COMP:17340"/>
        <dbReference type="ChEBI" id="CHEBI:33019"/>
        <dbReference type="ChEBI" id="CHEBI:61560"/>
        <dbReference type="ChEBI" id="CHEBI:173112"/>
        <dbReference type="EC" id="2.7.7.7"/>
    </reaction>
</comment>
<dbReference type="STRING" id="511.UZ73_18365"/>
<keyword evidence="5 9" id="KW-0227">DNA damage</keyword>
<evidence type="ECO:0000256" key="7">
    <source>
        <dbReference type="ARBA" id="ARBA00023204"/>
    </source>
</evidence>
<evidence type="ECO:0000256" key="3">
    <source>
        <dbReference type="ARBA" id="ARBA00022695"/>
    </source>
</evidence>
<dbReference type="EC" id="2.7.7.7" evidence="9"/>
<evidence type="ECO:0000256" key="5">
    <source>
        <dbReference type="ARBA" id="ARBA00022763"/>
    </source>
</evidence>
<evidence type="ECO:0000256" key="1">
    <source>
        <dbReference type="ARBA" id="ARBA00022490"/>
    </source>
</evidence>
<dbReference type="AlphaFoldDB" id="A0A2U2BQC3"/>
<reference evidence="11 12" key="1">
    <citation type="submission" date="2018-05" db="EMBL/GenBank/DDBJ databases">
        <title>Genome Sequence of an Efficient Indole-Degrading Bacterium, Alcaligenes sp.YBY.</title>
        <authorList>
            <person name="Yang B."/>
        </authorList>
    </citation>
    <scope>NUCLEOTIDE SEQUENCE [LARGE SCALE GENOMIC DNA]</scope>
    <source>
        <strain evidence="11 12">YBY</strain>
    </source>
</reference>
<dbReference type="PANTHER" id="PTHR32294:SF4">
    <property type="entry name" value="ERROR-PRONE DNA POLYMERASE"/>
    <property type="match status" value="1"/>
</dbReference>
<dbReference type="InterPro" id="IPR003141">
    <property type="entry name" value="Pol/His_phosphatase_N"/>
</dbReference>
<name>A0A2U2BQC3_ALCFA</name>
<reference evidence="11 12" key="2">
    <citation type="submission" date="2018-05" db="EMBL/GenBank/DDBJ databases">
        <authorList>
            <person name="Lanie J.A."/>
            <person name="Ng W.-L."/>
            <person name="Kazmierczak K.M."/>
            <person name="Andrzejewski T.M."/>
            <person name="Davidsen T.M."/>
            <person name="Wayne K.J."/>
            <person name="Tettelin H."/>
            <person name="Glass J.I."/>
            <person name="Rusch D."/>
            <person name="Podicherti R."/>
            <person name="Tsui H.-C.T."/>
            <person name="Winkler M.E."/>
        </authorList>
    </citation>
    <scope>NUCLEOTIDE SEQUENCE [LARGE SCALE GENOMIC DNA]</scope>
    <source>
        <strain evidence="11 12">YBY</strain>
    </source>
</reference>
<dbReference type="Pfam" id="PF02811">
    <property type="entry name" value="PHP"/>
    <property type="match status" value="1"/>
</dbReference>
<evidence type="ECO:0000256" key="4">
    <source>
        <dbReference type="ARBA" id="ARBA00022705"/>
    </source>
</evidence>
<dbReference type="NCBIfam" id="NF004225">
    <property type="entry name" value="PRK05672.1"/>
    <property type="match status" value="1"/>
</dbReference>
<sequence length="1065" mass="119863">MTPHLDLLYSELDCLSNYSFLNGASHPEELISRAAELGYKALALCDYASMAGVVRAYAQAKLHPEIRLLVGSRFRFTGAWDSPNPQGTNPEARASNDAQAHELLILPRNKEGYGNLCQFISHLHQSLDLKQEASIDWSFLQQARQGAQQQVLPDCLLIYKPAYGLDSEHIQRQTQNLLDLFAGRLFLGVSLHRRDQDMQHLRAVRQAAQTCGVRCAALGGVHMHVRSRQPLHDTLAAIRLKTPVQECGWSLASNAEHHLRTRFQLANLYPAELRETTEYIQELCQFCLSEIKYEYPVEIVPPGLSGIEYLRQETERGAQRRYPKGISDSLRTRLEEELSLIADLGYESYFLTLHDIVGYARIQGILCQGRGSAANSAVCYCLGITEVDPASSHTLFARFISRARAEPPDIDVDFEHQRREEVIQYIYRKYGRQRAALTAVITTYRRRSALRDTGKALRIPQALIEALIQCDRAWLKDTHIQDEVLARFPECPPEQAHQWLSLTRQLMGFPRHLSQHPGGFVISQTPLHRLVPIQNAAMPGRSVVQWDKDDLDVLGLLKVDILALGMLSALRRCLDSISQQKGKPFRLQDIPLQSAKTFRMIRRADTIGVFQIESRAQMSMLPRLRPQCFYDLVVQVAIVRPGPIQGGMVHPYLERRRDHSKVDYPAPEIRHVLERTLGVPIFQEQAMELAMEAAGFSADKADALRRAMAAWRRRGGLGPFEQELLDGMAAKGYAPEFAQRLFEQISGFGEYGFPESHSASFAKLAWFSAYLKARYPEHFLAALLNSQPMGFYGPSQLVQDARRHGVQVLPIDVQYSLYDSHVCSEPGKPRQIRLGLHMVKGLSEQGAQAIVSYRQNHPERTLNLACLRQELALSAHDQQALAQAHALRSAYSQRRHSVWDARRPSQTGLLSHAETPDHTPDLPRASVGLEVLSDYQAVGLSLDRHPLSLLRAQLAPLRFSTAEQLNQACPDRRLARACGLVTTRQRPGTAKGTVFVTLEDETGSVNVIVREELAQTQSQALLQSRLLGVYGVWQRDGSVCHLIARRLVSMNHLIGDLAARSRDFQ</sequence>
<dbReference type="InterPro" id="IPR023073">
    <property type="entry name" value="DnaE2"/>
</dbReference>
<evidence type="ECO:0000313" key="11">
    <source>
        <dbReference type="EMBL" id="PWE16212.1"/>
    </source>
</evidence>
<comment type="similarity">
    <text evidence="9">Belongs to the DNA polymerase type-C family. DnaE2 subfamily.</text>
</comment>
<gene>
    <name evidence="9" type="primary">dnaE2</name>
    <name evidence="11" type="ORF">DF183_05685</name>
</gene>
<keyword evidence="2 9" id="KW-0808">Transferase</keyword>
<protein>
    <recommendedName>
        <fullName evidence="9">Error-prone DNA polymerase</fullName>
        <ecNumber evidence="9">2.7.7.7</ecNumber>
    </recommendedName>
</protein>
<feature type="domain" description="Polymerase/histidinol phosphatase N-terminal" evidence="10">
    <location>
        <begin position="10"/>
        <end position="78"/>
    </location>
</feature>
<dbReference type="InterPro" id="IPR016195">
    <property type="entry name" value="Pol/histidinol_Pase-like"/>
</dbReference>
<evidence type="ECO:0000256" key="2">
    <source>
        <dbReference type="ARBA" id="ARBA00022679"/>
    </source>
</evidence>
<dbReference type="Gene3D" id="3.20.20.140">
    <property type="entry name" value="Metal-dependent hydrolases"/>
    <property type="match status" value="1"/>
</dbReference>
<dbReference type="HAMAP" id="MF_01902">
    <property type="entry name" value="DNApol_error_prone"/>
    <property type="match status" value="1"/>
</dbReference>
<proteinExistence type="inferred from homology"/>
<dbReference type="Pfam" id="PF07733">
    <property type="entry name" value="DNA_pol3_alpha"/>
    <property type="match status" value="1"/>
</dbReference>
<dbReference type="GO" id="GO:0008408">
    <property type="term" value="F:3'-5' exonuclease activity"/>
    <property type="evidence" value="ECO:0007669"/>
    <property type="project" value="InterPro"/>
</dbReference>
<evidence type="ECO:0000256" key="9">
    <source>
        <dbReference type="HAMAP-Rule" id="MF_01902"/>
    </source>
</evidence>
<evidence type="ECO:0000259" key="10">
    <source>
        <dbReference type="SMART" id="SM00481"/>
    </source>
</evidence>
<dbReference type="Pfam" id="PF17657">
    <property type="entry name" value="DNA_pol3_finger"/>
    <property type="match status" value="1"/>
</dbReference>
<dbReference type="InterPro" id="IPR011708">
    <property type="entry name" value="DNA_pol3_alpha_NTPase_dom"/>
</dbReference>
<dbReference type="EMBL" id="QEXO01000001">
    <property type="protein sequence ID" value="PWE16212.1"/>
    <property type="molecule type" value="Genomic_DNA"/>
</dbReference>
<dbReference type="NCBIfam" id="TIGR00594">
    <property type="entry name" value="polc"/>
    <property type="match status" value="1"/>
</dbReference>